<protein>
    <recommendedName>
        <fullName evidence="1">CxC2-like cysteine cluster KDZ transposase-associated domain-containing protein</fullName>
    </recommendedName>
</protein>
<dbReference type="InterPro" id="IPR041457">
    <property type="entry name" value="CxC2_KDZ-assoc"/>
</dbReference>
<dbReference type="EMBL" id="JAUEPU010000028">
    <property type="protein sequence ID" value="KAK0492640.1"/>
    <property type="molecule type" value="Genomic_DNA"/>
</dbReference>
<dbReference type="AlphaFoldDB" id="A0AA39PY09"/>
<dbReference type="Pfam" id="PF18803">
    <property type="entry name" value="CxC2"/>
    <property type="match status" value="1"/>
</dbReference>
<accession>A0AA39PY09</accession>
<reference evidence="2" key="1">
    <citation type="submission" date="2023-06" db="EMBL/GenBank/DDBJ databases">
        <authorList>
            <consortium name="Lawrence Berkeley National Laboratory"/>
            <person name="Ahrendt S."/>
            <person name="Sahu N."/>
            <person name="Indic B."/>
            <person name="Wong-Bajracharya J."/>
            <person name="Merenyi Z."/>
            <person name="Ke H.-M."/>
            <person name="Monk M."/>
            <person name="Kocsube S."/>
            <person name="Drula E."/>
            <person name="Lipzen A."/>
            <person name="Balint B."/>
            <person name="Henrissat B."/>
            <person name="Andreopoulos B."/>
            <person name="Martin F.M."/>
            <person name="Harder C.B."/>
            <person name="Rigling D."/>
            <person name="Ford K.L."/>
            <person name="Foster G.D."/>
            <person name="Pangilinan J."/>
            <person name="Papanicolaou A."/>
            <person name="Barry K."/>
            <person name="LaButti K."/>
            <person name="Viragh M."/>
            <person name="Koriabine M."/>
            <person name="Yan M."/>
            <person name="Riley R."/>
            <person name="Champramary S."/>
            <person name="Plett K.L."/>
            <person name="Tsai I.J."/>
            <person name="Slot J."/>
            <person name="Sipos G."/>
            <person name="Plett J."/>
            <person name="Nagy L.G."/>
            <person name="Grigoriev I.V."/>
        </authorList>
    </citation>
    <scope>NUCLEOTIDE SEQUENCE</scope>
    <source>
        <strain evidence="2">HWK02</strain>
    </source>
</reference>
<sequence>MSAMMEQPRKQNFKHATGFGPHEEEYLCKNAIVFHLFDSQHAFFADACFNTVWKDFVLYWPPEDHSDGGLWRHRECVKALRWSFDNLDPDFRERELELERSQTPQFYPPGKSENQRSTIQRSKVPQPIKIFTLPTPEEQAKDMAIHATKWAVKAHMHRLEEVEECQSWSFPGPSGGTSTVKHGFVKLPVSPQKNTTDFSPNLDGLSPLPPGFHSISGFDNDAHEQYHLDPEAYALAMASDMENIATAPRTRVYTYNPLLTFSSQIDDYLAKSMRREGRGDAILQGHCPSCDATEFGYCCITCRDARLFCQACVISLHAACPTHIIQHWNSTYFDKVPLQKLGMCYQVGHLIGEVCPHPHPAFGDNFTIIDMNGIHNVALDFCSCMHECPLATQLQRAWLFPATGSEPCTAVTTAALKQFQMLTFMGKISAYEYYYSLARLTDNTNTKTPSDNYDAFVRIIREWSFIRQLKRAGIGNDPGGWKNAKPASCAVECLACPRLGVNIPDIIDPHDPDAWVYTLYLGMDGNFCLERFDVSSEEKDPGLGKGLAYCVDPTIFRRHLQEFDKRIIQPASTCSNHEAAQGDKRTWNRTRDLAASRVGGVVCTRHELKLPLSTVDLHVGETQVEMDFGYLSTVKRFNGVPRVVTSYDIACQWSINLEKRIEIYGDHMRPQIPKNLYLVPKFHLPGHIEECQEKYCMSFHTQVGNNDGEAPERGWAVSNGVAASTCEMGPGHWREKLDQHFGDYNWQKNISQGNSLLRKLKDAIPKASEHADRFKHFTKSLPQQDVTKWTEMVETWEADRTKVNPFTWTVANKTEAAMRLQLAQEDAQDKLAGLDSDEFHTTSPKDMILQGIQLEALQRRIAWLNKELGLHSTDLERAQVLEKSNHLRHQIESCQLLALSKAYKDGDMNALTQKEHLKCHKITWDLNVRITQAKQYYRDIRKGLLVLSEVLGEWSWQAQLRILEDSDVQRISDDEVGISEGNRTMSWIWYSVHLGDVPGGVEECLRIEWCKAHARAHRWREECKLLSVEMGRVKHTLDYEANLWLSRASSTPSGGTLVKGGEGVPAYAKRQANQWLALGETDDTPAADDEDVFGIVKYY</sequence>
<evidence type="ECO:0000313" key="3">
    <source>
        <dbReference type="Proteomes" id="UP001175228"/>
    </source>
</evidence>
<comment type="caution">
    <text evidence="2">The sequence shown here is derived from an EMBL/GenBank/DDBJ whole genome shotgun (WGS) entry which is preliminary data.</text>
</comment>
<dbReference type="Pfam" id="PF18758">
    <property type="entry name" value="KDZ"/>
    <property type="match status" value="1"/>
</dbReference>
<keyword evidence="3" id="KW-1185">Reference proteome</keyword>
<organism evidence="2 3">
    <name type="scientific">Armillaria luteobubalina</name>
    <dbReference type="NCBI Taxonomy" id="153913"/>
    <lineage>
        <taxon>Eukaryota</taxon>
        <taxon>Fungi</taxon>
        <taxon>Dikarya</taxon>
        <taxon>Basidiomycota</taxon>
        <taxon>Agaricomycotina</taxon>
        <taxon>Agaricomycetes</taxon>
        <taxon>Agaricomycetidae</taxon>
        <taxon>Agaricales</taxon>
        <taxon>Marasmiineae</taxon>
        <taxon>Physalacriaceae</taxon>
        <taxon>Armillaria</taxon>
    </lineage>
</organism>
<name>A0AA39PY09_9AGAR</name>
<dbReference type="InterPro" id="IPR040521">
    <property type="entry name" value="KDZ"/>
</dbReference>
<evidence type="ECO:0000259" key="1">
    <source>
        <dbReference type="Pfam" id="PF18803"/>
    </source>
</evidence>
<dbReference type="Proteomes" id="UP001175228">
    <property type="component" value="Unassembled WGS sequence"/>
</dbReference>
<feature type="domain" description="CxC2-like cysteine cluster KDZ transposase-associated" evidence="1">
    <location>
        <begin position="338"/>
        <end position="445"/>
    </location>
</feature>
<gene>
    <name evidence="2" type="ORF">EDD18DRAFT_1465210</name>
</gene>
<evidence type="ECO:0000313" key="2">
    <source>
        <dbReference type="EMBL" id="KAK0492640.1"/>
    </source>
</evidence>
<proteinExistence type="predicted"/>